<keyword evidence="4" id="KW-1185">Reference proteome</keyword>
<dbReference type="RefSeq" id="WP_241052839.1">
    <property type="nucleotide sequence ID" value="NZ_JAKZBV010000001.1"/>
</dbReference>
<keyword evidence="2" id="KW-1133">Transmembrane helix</keyword>
<dbReference type="EMBL" id="JAKZBV010000001">
    <property type="protein sequence ID" value="MCH6469540.1"/>
    <property type="molecule type" value="Genomic_DNA"/>
</dbReference>
<sequence length="249" mass="25456">MSERRRLGALGGLADHGRDAAHLQSCAECRGALETERRYLAALRGAPVPAASSALTQRLIEQTRELALEAELAEAASSKGRMLRAAAVALTGAAAALAALAVTAYAVAGDPTAASPTASWPSAVGIDNGGRVLTATDLQALSAAGWNCPELERSGLHVESAKGYILNGVPTLVLRIGDGAHAISLMEQRPGNGGTPTPQTTVLASDFPSSETANLVRESVPRPTPPPAESPADRLARGLHLVLSAAGRP</sequence>
<evidence type="ECO:0000256" key="1">
    <source>
        <dbReference type="SAM" id="MobiDB-lite"/>
    </source>
</evidence>
<evidence type="ECO:0000256" key="2">
    <source>
        <dbReference type="SAM" id="Phobius"/>
    </source>
</evidence>
<keyword evidence="2" id="KW-0472">Membrane</keyword>
<reference evidence="3 4" key="1">
    <citation type="submission" date="2022-03" db="EMBL/GenBank/DDBJ databases">
        <title>Sinomonas sp. isolated from a soil.</title>
        <authorList>
            <person name="Han J."/>
            <person name="Kim D.-U."/>
        </authorList>
    </citation>
    <scope>NUCLEOTIDE SEQUENCE [LARGE SCALE GENOMIC DNA]</scope>
    <source>
        <strain evidence="3 4">5-5</strain>
    </source>
</reference>
<comment type="caution">
    <text evidence="3">The sequence shown here is derived from an EMBL/GenBank/DDBJ whole genome shotgun (WGS) entry which is preliminary data.</text>
</comment>
<evidence type="ECO:0008006" key="5">
    <source>
        <dbReference type="Google" id="ProtNLM"/>
    </source>
</evidence>
<organism evidence="3 4">
    <name type="scientific">Sinomonas terrae</name>
    <dbReference type="NCBI Taxonomy" id="2908838"/>
    <lineage>
        <taxon>Bacteria</taxon>
        <taxon>Bacillati</taxon>
        <taxon>Actinomycetota</taxon>
        <taxon>Actinomycetes</taxon>
        <taxon>Micrococcales</taxon>
        <taxon>Micrococcaceae</taxon>
        <taxon>Sinomonas</taxon>
    </lineage>
</organism>
<gene>
    <name evidence="3" type="ORF">L0M17_05950</name>
</gene>
<protein>
    <recommendedName>
        <fullName evidence="5">Anti-sigma factor</fullName>
    </recommendedName>
</protein>
<evidence type="ECO:0000313" key="4">
    <source>
        <dbReference type="Proteomes" id="UP001202922"/>
    </source>
</evidence>
<feature type="region of interest" description="Disordered" evidence="1">
    <location>
        <begin position="208"/>
        <end position="235"/>
    </location>
</feature>
<evidence type="ECO:0000313" key="3">
    <source>
        <dbReference type="EMBL" id="MCH6469540.1"/>
    </source>
</evidence>
<accession>A0ABS9TZQ0</accession>
<keyword evidence="2" id="KW-0812">Transmembrane</keyword>
<proteinExistence type="predicted"/>
<feature type="transmembrane region" description="Helical" evidence="2">
    <location>
        <begin position="85"/>
        <end position="108"/>
    </location>
</feature>
<name>A0ABS9TZQ0_9MICC</name>
<dbReference type="Proteomes" id="UP001202922">
    <property type="component" value="Unassembled WGS sequence"/>
</dbReference>